<evidence type="ECO:0000259" key="2">
    <source>
        <dbReference type="PROSITE" id="PS50904"/>
    </source>
</evidence>
<dbReference type="GO" id="GO:0005902">
    <property type="term" value="C:microvillus"/>
    <property type="evidence" value="ECO:0007669"/>
    <property type="project" value="Ensembl"/>
</dbReference>
<dbReference type="PANTHER" id="PTHR46926:SF1">
    <property type="entry name" value="GLUTAREDOXIN DOMAIN-CONTAINING CYSTEINE-RICH PROTEIN 2"/>
    <property type="match status" value="1"/>
</dbReference>
<dbReference type="PANTHER" id="PTHR46926">
    <property type="entry name" value="GLUTAREDOXIN DOMAIN-CONTAINING CYSTEINE-RICH PROTEIN 2"/>
    <property type="match status" value="1"/>
</dbReference>
<sequence length="352" mass="40609">MEDPEKKLNQKSDGKPRKVRFKISSSYSGRVLKQVFEDGQELESPKEEYPHSFLQESLEPMDGVYGSGEAPRPQLYSPKLTAQRISVFREGNAYTLAGGQPLFNDYKANDRKPLPIIDFGKIIIYTNNLKIIRTPMDKRDFVRKILQKEEEAEEESLMSKEESYGGRGQHERPLVEAESTFPHNQYAQYPNPMDKNVISVKITEEKRDKSTGIIYRKRIAICQNVVPEILRKSLSTLVILCWKKVSILKVPNIQLEEESWLNPRERNMAIRSHCLTWTQYASMKEESVFRESMENPNWTEFIQRGRISITGAGFLNCILETFASTFLRQGAQKGIRIMEMLLKEQCGAPFAE</sequence>
<feature type="region of interest" description="Disordered" evidence="1">
    <location>
        <begin position="152"/>
        <end position="171"/>
    </location>
</feature>
<reference evidence="3 4" key="1">
    <citation type="submission" date="2009-03" db="EMBL/GenBank/DDBJ databases">
        <authorList>
            <person name="Warren W."/>
            <person name="Ye L."/>
            <person name="Minx P."/>
            <person name="Worley K."/>
            <person name="Gibbs R."/>
            <person name="Wilson R.K."/>
        </authorList>
    </citation>
    <scope>NUCLEOTIDE SEQUENCE [LARGE SCALE GENOMIC DNA]</scope>
</reference>
<dbReference type="GeneTree" id="ENSGT00940000158849"/>
<dbReference type="AlphaFoldDB" id="A0A8I3W0B9"/>
<dbReference type="GO" id="GO:0120043">
    <property type="term" value="C:stereocilium shaft"/>
    <property type="evidence" value="ECO:0007669"/>
    <property type="project" value="TreeGrafter"/>
</dbReference>
<gene>
    <name evidence="3" type="primary">GRXCR2</name>
</gene>
<feature type="compositionally biased region" description="Basic and acidic residues" evidence="1">
    <location>
        <begin position="157"/>
        <end position="171"/>
    </location>
</feature>
<dbReference type="InterPro" id="IPR033023">
    <property type="entry name" value="GRXCR2"/>
</dbReference>
<reference evidence="3" key="2">
    <citation type="submission" date="2025-08" db="UniProtKB">
        <authorList>
            <consortium name="Ensembl"/>
        </authorList>
    </citation>
    <scope>IDENTIFICATION</scope>
</reference>
<evidence type="ECO:0000256" key="1">
    <source>
        <dbReference type="SAM" id="MobiDB-lite"/>
    </source>
</evidence>
<organism evidence="3 4">
    <name type="scientific">Callithrix jacchus</name>
    <name type="common">White-tufted-ear marmoset</name>
    <name type="synonym">Simia Jacchus</name>
    <dbReference type="NCBI Taxonomy" id="9483"/>
    <lineage>
        <taxon>Eukaryota</taxon>
        <taxon>Metazoa</taxon>
        <taxon>Chordata</taxon>
        <taxon>Craniata</taxon>
        <taxon>Vertebrata</taxon>
        <taxon>Euteleostomi</taxon>
        <taxon>Mammalia</taxon>
        <taxon>Eutheria</taxon>
        <taxon>Euarchontoglires</taxon>
        <taxon>Primates</taxon>
        <taxon>Haplorrhini</taxon>
        <taxon>Platyrrhini</taxon>
        <taxon>Cebidae</taxon>
        <taxon>Callitrichinae</taxon>
        <taxon>Callithrix</taxon>
        <taxon>Callithrix</taxon>
    </lineage>
</organism>
<protein>
    <submittedName>
        <fullName evidence="3">Glutaredoxin and cysteine rich domain containing 2</fullName>
    </submittedName>
</protein>
<dbReference type="PROSITE" id="PS50904">
    <property type="entry name" value="PRELI_MSF1"/>
    <property type="match status" value="1"/>
</dbReference>
<feature type="domain" description="PRELI/MSF1" evidence="2">
    <location>
        <begin position="165"/>
        <end position="350"/>
    </location>
</feature>
<proteinExistence type="predicted"/>
<keyword evidence="4" id="KW-1185">Reference proteome</keyword>
<dbReference type="Ensembl" id="ENSCJAT00000127938.1">
    <property type="protein sequence ID" value="ENSCJAP00000083287.1"/>
    <property type="gene ID" value="ENSCJAG00000047925.3"/>
</dbReference>
<dbReference type="GO" id="GO:0120044">
    <property type="term" value="C:stereocilium base"/>
    <property type="evidence" value="ECO:0007669"/>
    <property type="project" value="TreeGrafter"/>
</dbReference>
<evidence type="ECO:0000313" key="3">
    <source>
        <dbReference type="Ensembl" id="ENSCJAP00000083287.1"/>
    </source>
</evidence>
<accession>A0A8I3W0B9</accession>
<reference evidence="3" key="3">
    <citation type="submission" date="2025-09" db="UniProtKB">
        <authorList>
            <consortium name="Ensembl"/>
        </authorList>
    </citation>
    <scope>IDENTIFICATION</scope>
</reference>
<dbReference type="GO" id="GO:0007605">
    <property type="term" value="P:sensory perception of sound"/>
    <property type="evidence" value="ECO:0007669"/>
    <property type="project" value="Ensembl"/>
</dbReference>
<dbReference type="InterPro" id="IPR006797">
    <property type="entry name" value="PRELI/MSF1_dom"/>
</dbReference>
<dbReference type="Pfam" id="PF04707">
    <property type="entry name" value="PRELI"/>
    <property type="match status" value="1"/>
</dbReference>
<evidence type="ECO:0000313" key="4">
    <source>
        <dbReference type="Proteomes" id="UP000008225"/>
    </source>
</evidence>
<dbReference type="Proteomes" id="UP000008225">
    <property type="component" value="Chromosome 2"/>
</dbReference>
<name>A0A8I3W0B9_CALJA</name>